<name>A0A4V6NPH1_9FIRM</name>
<keyword evidence="1" id="KW-0812">Transmembrane</keyword>
<dbReference type="EMBL" id="SLWV01000004">
    <property type="protein sequence ID" value="TCO78620.1"/>
    <property type="molecule type" value="Genomic_DNA"/>
</dbReference>
<dbReference type="AlphaFoldDB" id="A0A4V6NPH1"/>
<sequence>MIFKLIFLIMLCVPIGCFQCYLVLDAAKDLKKAKKDVIEIKSSVRDVYSKKDHLRVAK</sequence>
<reference evidence="2 3" key="1">
    <citation type="submission" date="2019-03" db="EMBL/GenBank/DDBJ databases">
        <title>Genomic Encyclopedia of Type Strains, Phase IV (KMG-IV): sequencing the most valuable type-strain genomes for metagenomic binning, comparative biology and taxonomic classification.</title>
        <authorList>
            <person name="Goeker M."/>
        </authorList>
    </citation>
    <scope>NUCLEOTIDE SEQUENCE [LARGE SCALE GENOMIC DNA]</scope>
    <source>
        <strain evidence="2 3">DSM 102940</strain>
    </source>
</reference>
<evidence type="ECO:0000313" key="3">
    <source>
        <dbReference type="Proteomes" id="UP000294919"/>
    </source>
</evidence>
<accession>A0A4V6NPH1</accession>
<protein>
    <submittedName>
        <fullName evidence="2">Uncharacterized protein</fullName>
    </submittedName>
</protein>
<dbReference type="RefSeq" id="WP_165916226.1">
    <property type="nucleotide sequence ID" value="NZ_SLWV01000004.1"/>
</dbReference>
<organism evidence="2 3">
    <name type="scientific">Marinisporobacter balticus</name>
    <dbReference type="NCBI Taxonomy" id="2018667"/>
    <lineage>
        <taxon>Bacteria</taxon>
        <taxon>Bacillati</taxon>
        <taxon>Bacillota</taxon>
        <taxon>Clostridia</taxon>
        <taxon>Peptostreptococcales</taxon>
        <taxon>Thermotaleaceae</taxon>
        <taxon>Marinisporobacter</taxon>
    </lineage>
</organism>
<keyword evidence="1" id="KW-0472">Membrane</keyword>
<dbReference type="Proteomes" id="UP000294919">
    <property type="component" value="Unassembled WGS sequence"/>
</dbReference>
<keyword evidence="3" id="KW-1185">Reference proteome</keyword>
<keyword evidence="1" id="KW-1133">Transmembrane helix</keyword>
<evidence type="ECO:0000313" key="2">
    <source>
        <dbReference type="EMBL" id="TCO78620.1"/>
    </source>
</evidence>
<feature type="transmembrane region" description="Helical" evidence="1">
    <location>
        <begin position="6"/>
        <end position="24"/>
    </location>
</feature>
<gene>
    <name evidence="2" type="ORF">EV214_1043</name>
</gene>
<comment type="caution">
    <text evidence="2">The sequence shown here is derived from an EMBL/GenBank/DDBJ whole genome shotgun (WGS) entry which is preliminary data.</text>
</comment>
<proteinExistence type="predicted"/>
<evidence type="ECO:0000256" key="1">
    <source>
        <dbReference type="SAM" id="Phobius"/>
    </source>
</evidence>